<name>A0A9Q3HNY1_9BASI</name>
<comment type="caution">
    <text evidence="2">The sequence shown here is derived from an EMBL/GenBank/DDBJ whole genome shotgun (WGS) entry which is preliminary data.</text>
</comment>
<organism evidence="2 3">
    <name type="scientific">Austropuccinia psidii MF-1</name>
    <dbReference type="NCBI Taxonomy" id="1389203"/>
    <lineage>
        <taxon>Eukaryota</taxon>
        <taxon>Fungi</taxon>
        <taxon>Dikarya</taxon>
        <taxon>Basidiomycota</taxon>
        <taxon>Pucciniomycotina</taxon>
        <taxon>Pucciniomycetes</taxon>
        <taxon>Pucciniales</taxon>
        <taxon>Sphaerophragmiaceae</taxon>
        <taxon>Austropuccinia</taxon>
    </lineage>
</organism>
<protein>
    <submittedName>
        <fullName evidence="2">Uncharacterized protein</fullName>
    </submittedName>
</protein>
<dbReference type="EMBL" id="AVOT02022719">
    <property type="protein sequence ID" value="MBW0512303.1"/>
    <property type="molecule type" value="Genomic_DNA"/>
</dbReference>
<feature type="compositionally biased region" description="Basic residues" evidence="1">
    <location>
        <begin position="122"/>
        <end position="131"/>
    </location>
</feature>
<feature type="compositionally biased region" description="Polar residues" evidence="1">
    <location>
        <begin position="61"/>
        <end position="74"/>
    </location>
</feature>
<evidence type="ECO:0000313" key="3">
    <source>
        <dbReference type="Proteomes" id="UP000765509"/>
    </source>
</evidence>
<dbReference type="Proteomes" id="UP000765509">
    <property type="component" value="Unassembled WGS sequence"/>
</dbReference>
<feature type="compositionally biased region" description="Polar residues" evidence="1">
    <location>
        <begin position="110"/>
        <end position="121"/>
    </location>
</feature>
<accession>A0A9Q3HNY1</accession>
<proteinExistence type="predicted"/>
<gene>
    <name evidence="2" type="ORF">O181_052018</name>
</gene>
<keyword evidence="3" id="KW-1185">Reference proteome</keyword>
<sequence>MVIQENIEIASTVTSITPASTVNSENNSTAIITQNNQPEPISSELINFDISNTLQKANNLANRASYNPSSSSQKGYRRDYGRRQSVTEGQGSVNGFQTERLCHSEADNTALPSKSADTTTRSRSRHLQIQP</sequence>
<reference evidence="2" key="1">
    <citation type="submission" date="2021-03" db="EMBL/GenBank/DDBJ databases">
        <title>Draft genome sequence of rust myrtle Austropuccinia psidii MF-1, a brazilian biotype.</title>
        <authorList>
            <person name="Quecine M.C."/>
            <person name="Pachon D.M.R."/>
            <person name="Bonatelli M.L."/>
            <person name="Correr F.H."/>
            <person name="Franceschini L.M."/>
            <person name="Leite T.F."/>
            <person name="Margarido G.R.A."/>
            <person name="Almeida C.A."/>
            <person name="Ferrarezi J.A."/>
            <person name="Labate C.A."/>
        </authorList>
    </citation>
    <scope>NUCLEOTIDE SEQUENCE</scope>
    <source>
        <strain evidence="2">MF-1</strain>
    </source>
</reference>
<dbReference type="AlphaFoldDB" id="A0A9Q3HNY1"/>
<feature type="region of interest" description="Disordered" evidence="1">
    <location>
        <begin position="61"/>
        <end position="131"/>
    </location>
</feature>
<evidence type="ECO:0000256" key="1">
    <source>
        <dbReference type="SAM" id="MobiDB-lite"/>
    </source>
</evidence>
<feature type="compositionally biased region" description="Polar residues" evidence="1">
    <location>
        <begin position="84"/>
        <end position="97"/>
    </location>
</feature>
<evidence type="ECO:0000313" key="2">
    <source>
        <dbReference type="EMBL" id="MBW0512303.1"/>
    </source>
</evidence>